<dbReference type="AlphaFoldDB" id="T1A1N9"/>
<name>T1A1N9_9ZZZZ</name>
<comment type="caution">
    <text evidence="1">The sequence shown here is derived from an EMBL/GenBank/DDBJ whole genome shotgun (WGS) entry which is preliminary data.</text>
</comment>
<accession>T1A1N9</accession>
<gene>
    <name evidence="1" type="ORF">B2A_06004</name>
</gene>
<protein>
    <submittedName>
        <fullName evidence="1">Uncharacterized protein</fullName>
    </submittedName>
</protein>
<dbReference type="EMBL" id="AUZZ01004206">
    <property type="protein sequence ID" value="EQD54466.1"/>
    <property type="molecule type" value="Genomic_DNA"/>
</dbReference>
<reference evidence="1" key="2">
    <citation type="journal article" date="2014" name="ISME J.">
        <title>Microbial stratification in low pH oxic and suboxic macroscopic growths along an acid mine drainage.</title>
        <authorList>
            <person name="Mendez-Garcia C."/>
            <person name="Mesa V."/>
            <person name="Sprenger R.R."/>
            <person name="Richter M."/>
            <person name="Diez M.S."/>
            <person name="Solano J."/>
            <person name="Bargiela R."/>
            <person name="Golyshina O.V."/>
            <person name="Manteca A."/>
            <person name="Ramos J.L."/>
            <person name="Gallego J.R."/>
            <person name="Llorente I."/>
            <person name="Martins Dos Santos V.A."/>
            <person name="Jensen O.N."/>
            <person name="Pelaez A.I."/>
            <person name="Sanchez J."/>
            <person name="Ferrer M."/>
        </authorList>
    </citation>
    <scope>NUCLEOTIDE SEQUENCE</scope>
</reference>
<reference evidence="1" key="1">
    <citation type="submission" date="2013-08" db="EMBL/GenBank/DDBJ databases">
        <authorList>
            <person name="Mendez C."/>
            <person name="Richter M."/>
            <person name="Ferrer M."/>
            <person name="Sanchez J."/>
        </authorList>
    </citation>
    <scope>NUCLEOTIDE SEQUENCE</scope>
</reference>
<proteinExistence type="predicted"/>
<organism evidence="1">
    <name type="scientific">mine drainage metagenome</name>
    <dbReference type="NCBI Taxonomy" id="410659"/>
    <lineage>
        <taxon>unclassified sequences</taxon>
        <taxon>metagenomes</taxon>
        <taxon>ecological metagenomes</taxon>
    </lineage>
</organism>
<sequence>MATDGWTQVLLGEVALKIGSGATPRGGEKVYGRVGIPFIRSQT</sequence>
<feature type="non-terminal residue" evidence="1">
    <location>
        <position position="43"/>
    </location>
</feature>
<evidence type="ECO:0000313" key="1">
    <source>
        <dbReference type="EMBL" id="EQD54466.1"/>
    </source>
</evidence>